<dbReference type="PANTHER" id="PTHR12072">
    <property type="entry name" value="CWF19, CELL CYCLE CONTROL PROTEIN"/>
    <property type="match status" value="1"/>
</dbReference>
<dbReference type="GO" id="GO:0071014">
    <property type="term" value="C:post-mRNA release spliceosomal complex"/>
    <property type="evidence" value="ECO:0007669"/>
    <property type="project" value="TreeGrafter"/>
</dbReference>
<feature type="compositionally biased region" description="Basic and acidic residues" evidence="3">
    <location>
        <begin position="26"/>
        <end position="43"/>
    </location>
</feature>
<keyword evidence="2" id="KW-0175">Coiled coil</keyword>
<name>A0A674AMZ7_SALTR</name>
<dbReference type="GO" id="GO:0000398">
    <property type="term" value="P:mRNA splicing, via spliceosome"/>
    <property type="evidence" value="ECO:0007669"/>
    <property type="project" value="TreeGrafter"/>
</dbReference>
<sequence length="655" mass="75703">MVTHLNSPFISLSHFIFPSLPQAKQQYEKEEKRKELKRQRGEDTWMLPEVDLRLQQLEQEVSGKKKKEKKAKKSKKGKKKGKKKEKRAEGGDGSSSEVSVIGLRDEWMTFDFLTMRTTSTAEKRAEKERLKEEEKQKARVIEQAGLHKLELNPFWKDGGSGLPPEEKASNVLIKAATVDDGGLGWLRKSYQRMREQAEREQRSLEVIVAERYGSMEKFQKRMDEAEIAVYGYKRGEGEGRGEEEGRDRERWRRGQEDDMWRKGEVGMDREKWMRPEKGRDLPGEKERGGERERERDHHRDRDRDRNRDRDANRERDGGRPSDRDRERAGGRERDGGRPSDRDRERAGGRERDGGRPSDRDRERAGGREWDRPRERGGDESLGSGLGQIRPPLSLGALKSRFLKPADDDDDDDDGGDSSDSLSEEEEEVPILTDEEMNKLGARLVKAEIMGNTALMEKLKTQLESARKAKENRAAQQPGKSDRVSGGQTEEDQEVLLFRTDQSGRAWPVNASSEPQEPRGGRRKKKAIETHRDGERMRYFQDDDSVDLHEMVRREKMSSAEDQNSLYARMAGKVRCIRYKQPVLSVKCKCAHPIHQSGNLEHHRVLDHLKKMFVLICVYLRSFRVHTAEPLAGKSLFPYQDWHCSVSDHFQGFWVK</sequence>
<evidence type="ECO:0000313" key="5">
    <source>
        <dbReference type="Proteomes" id="UP000472277"/>
    </source>
</evidence>
<dbReference type="Proteomes" id="UP000472277">
    <property type="component" value="Chromosome 26"/>
</dbReference>
<feature type="compositionally biased region" description="Basic residues" evidence="3">
    <location>
        <begin position="64"/>
        <end position="85"/>
    </location>
</feature>
<protein>
    <submittedName>
        <fullName evidence="4">CWF19 like cell cycle control factor 2</fullName>
    </submittedName>
</protein>
<organism evidence="4 5">
    <name type="scientific">Salmo trutta</name>
    <name type="common">Brown trout</name>
    <dbReference type="NCBI Taxonomy" id="8032"/>
    <lineage>
        <taxon>Eukaryota</taxon>
        <taxon>Metazoa</taxon>
        <taxon>Chordata</taxon>
        <taxon>Craniata</taxon>
        <taxon>Vertebrata</taxon>
        <taxon>Euteleostomi</taxon>
        <taxon>Actinopterygii</taxon>
        <taxon>Neopterygii</taxon>
        <taxon>Teleostei</taxon>
        <taxon>Protacanthopterygii</taxon>
        <taxon>Salmoniformes</taxon>
        <taxon>Salmonidae</taxon>
        <taxon>Salmoninae</taxon>
        <taxon>Salmo</taxon>
    </lineage>
</organism>
<feature type="compositionally biased region" description="Acidic residues" evidence="3">
    <location>
        <begin position="406"/>
        <end position="434"/>
    </location>
</feature>
<evidence type="ECO:0000256" key="3">
    <source>
        <dbReference type="SAM" id="MobiDB-lite"/>
    </source>
</evidence>
<keyword evidence="5" id="KW-1185">Reference proteome</keyword>
<evidence type="ECO:0000256" key="2">
    <source>
        <dbReference type="SAM" id="Coils"/>
    </source>
</evidence>
<dbReference type="AlphaFoldDB" id="A0A674AMZ7"/>
<feature type="compositionally biased region" description="Basic and acidic residues" evidence="3">
    <location>
        <begin position="233"/>
        <end position="378"/>
    </location>
</feature>
<accession>A0A674AMZ7</accession>
<dbReference type="GeneTree" id="ENSGT00940000155627"/>
<feature type="region of interest" description="Disordered" evidence="3">
    <location>
        <begin position="231"/>
        <end position="436"/>
    </location>
</feature>
<dbReference type="Ensembl" id="ENSSTUT00000063982.1">
    <property type="protein sequence ID" value="ENSSTUP00000060668.1"/>
    <property type="gene ID" value="ENSSTUG00000026228.1"/>
</dbReference>
<reference evidence="4" key="1">
    <citation type="submission" date="2025-08" db="UniProtKB">
        <authorList>
            <consortium name="Ensembl"/>
        </authorList>
    </citation>
    <scope>IDENTIFICATION</scope>
</reference>
<feature type="coiled-coil region" evidence="2">
    <location>
        <begin position="116"/>
        <end position="144"/>
    </location>
</feature>
<feature type="region of interest" description="Disordered" evidence="3">
    <location>
        <begin position="24"/>
        <end position="98"/>
    </location>
</feature>
<feature type="region of interest" description="Disordered" evidence="3">
    <location>
        <begin position="460"/>
        <end position="529"/>
    </location>
</feature>
<gene>
    <name evidence="4" type="primary">cwf19l2</name>
</gene>
<comment type="similarity">
    <text evidence="1">Belongs to the CWF19 family.</text>
</comment>
<feature type="compositionally biased region" description="Basic and acidic residues" evidence="3">
    <location>
        <begin position="460"/>
        <end position="472"/>
    </location>
</feature>
<reference evidence="4" key="2">
    <citation type="submission" date="2025-09" db="UniProtKB">
        <authorList>
            <consortium name="Ensembl"/>
        </authorList>
    </citation>
    <scope>IDENTIFICATION</scope>
</reference>
<evidence type="ECO:0000313" key="4">
    <source>
        <dbReference type="Ensembl" id="ENSSTUP00000060668.1"/>
    </source>
</evidence>
<evidence type="ECO:0000256" key="1">
    <source>
        <dbReference type="ARBA" id="ARBA00006795"/>
    </source>
</evidence>
<dbReference type="PANTHER" id="PTHR12072:SF5">
    <property type="entry name" value="CWF19-LIKE PROTEIN 2"/>
    <property type="match status" value="1"/>
</dbReference>
<proteinExistence type="inferred from homology"/>
<dbReference type="InterPro" id="IPR040194">
    <property type="entry name" value="Cwf19-like"/>
</dbReference>